<dbReference type="Proteomes" id="UP001143548">
    <property type="component" value="Unassembled WGS sequence"/>
</dbReference>
<dbReference type="FunFam" id="3.40.50.300:FF:003218">
    <property type="entry name" value="ABC a-pheromone efflux pump AtrD"/>
    <property type="match status" value="1"/>
</dbReference>
<evidence type="ECO:0000313" key="12">
    <source>
        <dbReference type="Proteomes" id="UP001143548"/>
    </source>
</evidence>
<dbReference type="Pfam" id="PF00664">
    <property type="entry name" value="ABC_membrane"/>
    <property type="match status" value="2"/>
</dbReference>
<keyword evidence="2 8" id="KW-0812">Transmembrane</keyword>
<feature type="transmembrane region" description="Helical" evidence="8">
    <location>
        <begin position="870"/>
        <end position="891"/>
    </location>
</feature>
<gene>
    <name evidence="11" type="ORF">AbraCBS73388_001245</name>
</gene>
<feature type="transmembrane region" description="Helical" evidence="8">
    <location>
        <begin position="977"/>
        <end position="1001"/>
    </location>
</feature>
<reference evidence="11" key="1">
    <citation type="submission" date="2022-07" db="EMBL/GenBank/DDBJ databases">
        <title>Taxonomy of Aspergillus series Nigri: significant species reduction supported by multi-species coalescent approaches.</title>
        <authorList>
            <person name="Bian C."/>
            <person name="Kusuya Y."/>
            <person name="Sklenar F."/>
            <person name="D'hooge E."/>
            <person name="Yaguchi T."/>
            <person name="Takahashi H."/>
            <person name="Hubka V."/>
        </authorList>
    </citation>
    <scope>NUCLEOTIDE SEQUENCE</scope>
    <source>
        <strain evidence="11">CBS 733.88</strain>
    </source>
</reference>
<dbReference type="InterPro" id="IPR003593">
    <property type="entry name" value="AAA+_ATPase"/>
</dbReference>
<dbReference type="InterPro" id="IPR036640">
    <property type="entry name" value="ABC1_TM_sf"/>
</dbReference>
<feature type="transmembrane region" description="Helical" evidence="8">
    <location>
        <begin position="757"/>
        <end position="777"/>
    </location>
</feature>
<evidence type="ECO:0000256" key="5">
    <source>
        <dbReference type="ARBA" id="ARBA00022989"/>
    </source>
</evidence>
<dbReference type="InterPro" id="IPR011527">
    <property type="entry name" value="ABC1_TM_dom"/>
</dbReference>
<evidence type="ECO:0000259" key="9">
    <source>
        <dbReference type="PROSITE" id="PS50893"/>
    </source>
</evidence>
<feature type="domain" description="ABC transmembrane type-1" evidence="10">
    <location>
        <begin position="760"/>
        <end position="1040"/>
    </location>
</feature>
<dbReference type="CDD" id="cd18577">
    <property type="entry name" value="ABC_6TM_Pgp_ABCB1_D1_like"/>
    <property type="match status" value="1"/>
</dbReference>
<dbReference type="Gene3D" id="3.40.50.300">
    <property type="entry name" value="P-loop containing nucleotide triphosphate hydrolases"/>
    <property type="match status" value="2"/>
</dbReference>
<dbReference type="PANTHER" id="PTHR43394">
    <property type="entry name" value="ATP-DEPENDENT PERMEASE MDL1, MITOCHONDRIAL"/>
    <property type="match status" value="1"/>
</dbReference>
<dbReference type="SUPFAM" id="SSF90123">
    <property type="entry name" value="ABC transporter transmembrane region"/>
    <property type="match status" value="2"/>
</dbReference>
<evidence type="ECO:0000256" key="4">
    <source>
        <dbReference type="ARBA" id="ARBA00022840"/>
    </source>
</evidence>
<proteinExistence type="predicted"/>
<evidence type="ECO:0000256" key="6">
    <source>
        <dbReference type="ARBA" id="ARBA00023136"/>
    </source>
</evidence>
<dbReference type="EMBL" id="BROQ01000116">
    <property type="protein sequence ID" value="GKZ25602.1"/>
    <property type="molecule type" value="Genomic_DNA"/>
</dbReference>
<evidence type="ECO:0000256" key="1">
    <source>
        <dbReference type="ARBA" id="ARBA00004141"/>
    </source>
</evidence>
<dbReference type="Gene3D" id="1.20.1560.10">
    <property type="entry name" value="ABC transporter type 1, transmembrane domain"/>
    <property type="match status" value="2"/>
</dbReference>
<protein>
    <recommendedName>
        <fullName evidence="13">ABC a-pheromone efflux pump AtrD</fullName>
    </recommendedName>
</protein>
<keyword evidence="4" id="KW-0067">ATP-binding</keyword>
<dbReference type="CDD" id="cd18578">
    <property type="entry name" value="ABC_6TM_Pgp_ABCB1_D2_like"/>
    <property type="match status" value="1"/>
</dbReference>
<sequence>MAAFLAGARRFIHRKPRWMSLFSFTTTKHSPVLIGGFTFTAISSLSVPIFSVVLGEIFNTFTSFGGGKIAKQDLTPQISKYAVQLVGLGAINWVCNSIYFILFVIFGELQVANARTKLFERLLQKSQEWFETQPDGTRVFLSSLQGQIDDLQKATSQPLGLALQYIFRAIFSLALAFLTSWNLTLVTLAGIPFLSAALSFLSTKTNSCMEAQKTELGHLSLIVDNTTSSIDSVKSFNGQDTEMRNFVSSVDNAALHYLKRARFTSLQISILRLMTFGMFVQGFWYGSSLATSGVLSAGEVLRTFWACLAAAQSMEFLMPQIVVLAKGKDAALSLIHALNSESEDTVRGEGRGSVYPKFCEGDIEVSNVSFAYPSQPKRPVLNSTSFFFPAGETTFVIGRSGSGKSTLGQLLTRFYLPVSGEILIDGVPIQSLSIDWIRNNITLLEQRSVLFNESIFMNVAFGSRNFEGLNKVDVRECIDLARLQSTIDDLPKGIDTCVGHGGDFLSGGQKQRVAIARARLRDTPILIMDEPTSALDATNRVEITKAIREWRRGKTTIIITHDMSQIMDHDFAYVMDQGSVVQAGYRHELEESNTYFATSDKRYRDESDDVGAHSSSDRYSNVPSESSAQSLRGPSPDSFSRHKELAQHSYAIHDYKASIQSIRQSADTQRVRSRRESIGMQMFELNTVHVNDASVQSNRYSSILPVNDVVNEINTARSKHRTKRSFNNAARLAPQERMSLGQIMLTILPNLTRGQKLLLLLGCFSTLGHSMATPLFSYCLSKLLESFYDEQAKASTWSLIVLGIAIGDGVISYLMHYLLELCGQAWVDRLRKRGFRHILDQPRKWFEGAGNEPSQLTTSLNNSAEEMRNLVGHFGGYVLVATSVTVVAIIWCMAVCWKLTLVAVACGPVIYAITRGLEKTTGIWERRCTGVKTTASEIFIETFSQIRTVRTLTLEPYFHKKHMKAAALCMVLGVKKAVYTGFLFGLVESMIIFVSSLIFYYGAVLVSSLEFTVTSLMTVFSVLLFSIGYASTVLSWIPQISVSHIMANQVLRLAHLPQGASHEHRGNLKITTAAPVKIKNLNFRYPSRPDAHVLRDVSINIPRNQCTAIVGRSGSGKSTIASLLLGLYKAPTSQAGSSSPITLNGIDIQRIHTPTLRSLISIVSQRPTIFPGTVADNISYGLEDDSPLRTMFHIRAAAEAAGIDEFITSLPKGYFTLIGDGGAGMSGGQAQRLVIARALVRQPQVLILDEATSSLDPNNAKIIRRTVQRLVTTRLGLTVLIITHARDMMEIADNIIVIDKGRVVEAGAYKQLARQQNGKLRALIEDPDSDGDETGI</sequence>
<dbReference type="InterPro" id="IPR017871">
    <property type="entry name" value="ABC_transporter-like_CS"/>
</dbReference>
<dbReference type="SUPFAM" id="SSF52540">
    <property type="entry name" value="P-loop containing nucleoside triphosphate hydrolases"/>
    <property type="match status" value="2"/>
</dbReference>
<feature type="transmembrane region" description="Helical" evidence="8">
    <location>
        <begin position="797"/>
        <end position="819"/>
    </location>
</feature>
<dbReference type="FunFam" id="3.40.50.300:FF:001471">
    <property type="entry name" value="P-loop containing nucleoside triphosphate hydrolase protein"/>
    <property type="match status" value="1"/>
</dbReference>
<dbReference type="GO" id="GO:0005524">
    <property type="term" value="F:ATP binding"/>
    <property type="evidence" value="ECO:0007669"/>
    <property type="project" value="UniProtKB-KW"/>
</dbReference>
<feature type="domain" description="ABC transporter" evidence="9">
    <location>
        <begin position="1076"/>
        <end position="1325"/>
    </location>
</feature>
<evidence type="ECO:0000256" key="8">
    <source>
        <dbReference type="SAM" id="Phobius"/>
    </source>
</evidence>
<organism evidence="11 12">
    <name type="scientific">Aspergillus brasiliensis</name>
    <dbReference type="NCBI Taxonomy" id="319629"/>
    <lineage>
        <taxon>Eukaryota</taxon>
        <taxon>Fungi</taxon>
        <taxon>Dikarya</taxon>
        <taxon>Ascomycota</taxon>
        <taxon>Pezizomycotina</taxon>
        <taxon>Eurotiomycetes</taxon>
        <taxon>Eurotiomycetidae</taxon>
        <taxon>Eurotiales</taxon>
        <taxon>Aspergillaceae</taxon>
        <taxon>Aspergillus</taxon>
        <taxon>Aspergillus subgen. Circumdati</taxon>
    </lineage>
</organism>
<evidence type="ECO:0000256" key="3">
    <source>
        <dbReference type="ARBA" id="ARBA00022741"/>
    </source>
</evidence>
<keyword evidence="5 8" id="KW-1133">Transmembrane helix</keyword>
<dbReference type="Pfam" id="PF00005">
    <property type="entry name" value="ABC_tran"/>
    <property type="match status" value="2"/>
</dbReference>
<feature type="transmembrane region" description="Helical" evidence="8">
    <location>
        <begin position="1013"/>
        <end position="1037"/>
    </location>
</feature>
<keyword evidence="6 8" id="KW-0472">Membrane</keyword>
<name>A0A9W5Z0Z9_9EURO</name>
<dbReference type="PANTHER" id="PTHR43394:SF15">
    <property type="entry name" value="ALPHA-FACTOR-TRANSPORTING ATPASE"/>
    <property type="match status" value="1"/>
</dbReference>
<feature type="transmembrane region" description="Helical" evidence="8">
    <location>
        <begin position="32"/>
        <end position="54"/>
    </location>
</feature>
<feature type="region of interest" description="Disordered" evidence="7">
    <location>
        <begin position="600"/>
        <end position="640"/>
    </location>
</feature>
<comment type="subcellular location">
    <subcellularLocation>
        <location evidence="1">Membrane</location>
        <topology evidence="1">Multi-pass membrane protein</topology>
    </subcellularLocation>
</comment>
<dbReference type="GO" id="GO:0005743">
    <property type="term" value="C:mitochondrial inner membrane"/>
    <property type="evidence" value="ECO:0007669"/>
    <property type="project" value="TreeGrafter"/>
</dbReference>
<comment type="caution">
    <text evidence="11">The sequence shown here is derived from an EMBL/GenBank/DDBJ whole genome shotgun (WGS) entry which is preliminary data.</text>
</comment>
<dbReference type="PROSITE" id="PS00211">
    <property type="entry name" value="ABC_TRANSPORTER_1"/>
    <property type="match status" value="1"/>
</dbReference>
<feature type="transmembrane region" description="Helical" evidence="8">
    <location>
        <begin position="81"/>
        <end position="107"/>
    </location>
</feature>
<dbReference type="PROSITE" id="PS50893">
    <property type="entry name" value="ABC_TRANSPORTER_2"/>
    <property type="match status" value="2"/>
</dbReference>
<dbReference type="GO" id="GO:0016887">
    <property type="term" value="F:ATP hydrolysis activity"/>
    <property type="evidence" value="ECO:0007669"/>
    <property type="project" value="InterPro"/>
</dbReference>
<dbReference type="InterPro" id="IPR003439">
    <property type="entry name" value="ABC_transporter-like_ATP-bd"/>
</dbReference>
<evidence type="ECO:0000259" key="10">
    <source>
        <dbReference type="PROSITE" id="PS50929"/>
    </source>
</evidence>
<evidence type="ECO:0008006" key="13">
    <source>
        <dbReference type="Google" id="ProtNLM"/>
    </source>
</evidence>
<evidence type="ECO:0000256" key="2">
    <source>
        <dbReference type="ARBA" id="ARBA00022692"/>
    </source>
</evidence>
<dbReference type="InterPro" id="IPR039421">
    <property type="entry name" value="Type_1_exporter"/>
</dbReference>
<dbReference type="PROSITE" id="PS50929">
    <property type="entry name" value="ABC_TM1F"/>
    <property type="match status" value="2"/>
</dbReference>
<feature type="domain" description="ABC transmembrane type-1" evidence="10">
    <location>
        <begin position="34"/>
        <end position="326"/>
    </location>
</feature>
<dbReference type="InterPro" id="IPR027417">
    <property type="entry name" value="P-loop_NTPase"/>
</dbReference>
<evidence type="ECO:0000313" key="11">
    <source>
        <dbReference type="EMBL" id="GKZ25602.1"/>
    </source>
</evidence>
<feature type="compositionally biased region" description="Polar residues" evidence="7">
    <location>
        <begin position="613"/>
        <end position="632"/>
    </location>
</feature>
<keyword evidence="3" id="KW-0547">Nucleotide-binding</keyword>
<evidence type="ECO:0000256" key="7">
    <source>
        <dbReference type="SAM" id="MobiDB-lite"/>
    </source>
</evidence>
<feature type="domain" description="ABC transporter" evidence="9">
    <location>
        <begin position="363"/>
        <end position="602"/>
    </location>
</feature>
<dbReference type="GO" id="GO:0015421">
    <property type="term" value="F:ABC-type oligopeptide transporter activity"/>
    <property type="evidence" value="ECO:0007669"/>
    <property type="project" value="TreeGrafter"/>
</dbReference>
<dbReference type="GO" id="GO:0090374">
    <property type="term" value="P:oligopeptide export from mitochondrion"/>
    <property type="evidence" value="ECO:0007669"/>
    <property type="project" value="TreeGrafter"/>
</dbReference>
<accession>A0A9W5Z0Z9</accession>
<dbReference type="SMART" id="SM00382">
    <property type="entry name" value="AAA"/>
    <property type="match status" value="2"/>
</dbReference>